<comment type="caution">
    <text evidence="1">The sequence shown here is derived from an EMBL/GenBank/DDBJ whole genome shotgun (WGS) entry which is preliminary data.</text>
</comment>
<evidence type="ECO:0000313" key="1">
    <source>
        <dbReference type="EMBL" id="MCZ4551832.1"/>
    </source>
</evidence>
<sequence>MFIGEAPGYVLVMTKEEALRRIDVQLDTFASGALGYAEGSSSDHEEGVEERVRLRREAKEKIAALNDGDPEIDKIATELNL</sequence>
<name>A0ABT4MXV2_GORRU</name>
<evidence type="ECO:0000313" key="2">
    <source>
        <dbReference type="Proteomes" id="UP001067235"/>
    </source>
</evidence>
<dbReference type="Proteomes" id="UP001067235">
    <property type="component" value="Unassembled WGS sequence"/>
</dbReference>
<keyword evidence="2" id="KW-1185">Reference proteome</keyword>
<reference evidence="1" key="1">
    <citation type="submission" date="2022-12" db="EMBL/GenBank/DDBJ databases">
        <authorList>
            <person name="Krivoruchko A.V."/>
            <person name="Elkin A."/>
        </authorList>
    </citation>
    <scope>NUCLEOTIDE SEQUENCE</scope>
    <source>
        <strain evidence="1">IEGM 1388</strain>
    </source>
</reference>
<accession>A0ABT4MXV2</accession>
<proteinExistence type="predicted"/>
<protein>
    <submittedName>
        <fullName evidence="1">Uncharacterized protein</fullName>
    </submittedName>
</protein>
<organism evidence="1 2">
    <name type="scientific">Gordonia rubripertincta</name>
    <name type="common">Rhodococcus corallinus</name>
    <dbReference type="NCBI Taxonomy" id="36822"/>
    <lineage>
        <taxon>Bacteria</taxon>
        <taxon>Bacillati</taxon>
        <taxon>Actinomycetota</taxon>
        <taxon>Actinomycetes</taxon>
        <taxon>Mycobacteriales</taxon>
        <taxon>Gordoniaceae</taxon>
        <taxon>Gordonia</taxon>
    </lineage>
</organism>
<gene>
    <name evidence="1" type="ORF">O4213_17715</name>
</gene>
<dbReference type="RefSeq" id="WP_301572729.1">
    <property type="nucleotide sequence ID" value="NZ_JAPWIE010000005.1"/>
</dbReference>
<dbReference type="EMBL" id="JAPWIE010000005">
    <property type="protein sequence ID" value="MCZ4551832.1"/>
    <property type="molecule type" value="Genomic_DNA"/>
</dbReference>